<name>A0ACC0UJU2_9AGAM</name>
<proteinExistence type="predicted"/>
<dbReference type="Proteomes" id="UP001207468">
    <property type="component" value="Unassembled WGS sequence"/>
</dbReference>
<sequence>MSSKPESSPFEPSRSPHSSQLEALPAAPSPPKNFLDHFPPWVATNIRSKRSRKTLFRCWLSAWAAFLLMLPHKSLMTMGNAAFFAFLASLLLPPSFPVQFFFFMIGLLLIGVLLGWAIGAAGMKAAVAVRDKVLLRSSLQVANETAAGSANPDQVFKVVIFQGEFLDVRSSAVFGVFLAMGTLLFAIIRAYYKLLIFMSVFGTIAIDIFCTIGPLFPFSQYNLLNSILIPVSIYAAIAIAVTIFVFPQTAHHAYLAAITLLLGQMKLLLDAQEDILSAVPGSLTPESPKALQLRAIRRSMFAIYQGLTLQAKFINAEFSWGRWNGDDAKKLQEPLLGVISRINGLMSFLKYIGRTVYTPVSQDIELVEKTSQSTGLTDTFLVQQMYQRNEAGERQKSLRLVDVLPLLREATFDLRSAASAALASVRDTIDFVNATRWSWRSTTDAQVEQQNKLDSAAERLRSALAEFRGTGRLRLLGPFEPHLSTPDAPLRSLYVCYVFSASIIVVSEAILSVVETVREITSKRRLNRLWAPKGLRQLAHTVFVEKSTEGDLRGYGETQEVKEIEPEEDGEGKYRRDPDSRPPTNALQKIMSGIHVIYQWTKTPEALFIFRYVFLSIALWIPAVVRRTAHFYYTEKGVWALIMAQTTLTIYAGDQLYNYFIRLIGTFFGLIIGLLVWYTGNAHGRGNPYGAAASVAVFLVPLMFIRLFAPQQYLQGNILMAATAALVIGYSWIDGHLQLISNVGIGWHVAWKRWVLVMIGSAASFILMIFPAKSARRAVRLGCAKTLTSLSYIYASFMSAWITDTTASKELKSGLSARTSLLRDKLSKVVLQLVDLNVKAGWAKWEGNVRGHWPYDEYSKIIEIQQEMVAVFSQLASALTELDDEWRSNLLHRTKVVNPNFISDVLSVFSLVSQSLRTGEPMHTVLPQSLLDRLLYHDTAAYATPPTVSDEIVRELRSPNYLFYATAVISVLQITESLDELHSITRNLCGEVPFKGFAQWRDDHQRAHAPVPMT</sequence>
<evidence type="ECO:0000313" key="1">
    <source>
        <dbReference type="EMBL" id="KAI9512000.1"/>
    </source>
</evidence>
<keyword evidence="2" id="KW-1185">Reference proteome</keyword>
<reference evidence="1" key="1">
    <citation type="submission" date="2021-03" db="EMBL/GenBank/DDBJ databases">
        <title>Evolutionary priming and transition to the ectomycorrhizal habit in an iconic lineage of mushroom-forming fungi: is preadaptation a requirement?</title>
        <authorList>
            <consortium name="DOE Joint Genome Institute"/>
            <person name="Looney B.P."/>
            <person name="Miyauchi S."/>
            <person name="Morin E."/>
            <person name="Drula E."/>
            <person name="Courty P.E."/>
            <person name="Chicoki N."/>
            <person name="Fauchery L."/>
            <person name="Kohler A."/>
            <person name="Kuo A."/>
            <person name="LaButti K."/>
            <person name="Pangilinan J."/>
            <person name="Lipzen A."/>
            <person name="Riley R."/>
            <person name="Andreopoulos W."/>
            <person name="He G."/>
            <person name="Johnson J."/>
            <person name="Barry K.W."/>
            <person name="Grigoriev I.V."/>
            <person name="Nagy L."/>
            <person name="Hibbett D."/>
            <person name="Henrissat B."/>
            <person name="Matheny P.B."/>
            <person name="Labbe J."/>
            <person name="Martin A.F."/>
        </authorList>
    </citation>
    <scope>NUCLEOTIDE SEQUENCE</scope>
    <source>
        <strain evidence="1">BPL698</strain>
    </source>
</reference>
<accession>A0ACC0UJU2</accession>
<organism evidence="1 2">
    <name type="scientific">Russula earlei</name>
    <dbReference type="NCBI Taxonomy" id="71964"/>
    <lineage>
        <taxon>Eukaryota</taxon>
        <taxon>Fungi</taxon>
        <taxon>Dikarya</taxon>
        <taxon>Basidiomycota</taxon>
        <taxon>Agaricomycotina</taxon>
        <taxon>Agaricomycetes</taxon>
        <taxon>Russulales</taxon>
        <taxon>Russulaceae</taxon>
        <taxon>Russula</taxon>
    </lineage>
</organism>
<dbReference type="EMBL" id="JAGFNK010000014">
    <property type="protein sequence ID" value="KAI9512000.1"/>
    <property type="molecule type" value="Genomic_DNA"/>
</dbReference>
<gene>
    <name evidence="1" type="ORF">F5148DRAFT_157072</name>
</gene>
<protein>
    <submittedName>
        <fullName evidence="1">Uncharacterized protein</fullName>
    </submittedName>
</protein>
<comment type="caution">
    <text evidence="1">The sequence shown here is derived from an EMBL/GenBank/DDBJ whole genome shotgun (WGS) entry which is preliminary data.</text>
</comment>
<evidence type="ECO:0000313" key="2">
    <source>
        <dbReference type="Proteomes" id="UP001207468"/>
    </source>
</evidence>